<dbReference type="InterPro" id="IPR029065">
    <property type="entry name" value="Enolase_C-like"/>
</dbReference>
<dbReference type="SFLD" id="SFLDS00001">
    <property type="entry name" value="Enolase"/>
    <property type="match status" value="1"/>
</dbReference>
<dbReference type="Gene3D" id="3.30.390.10">
    <property type="entry name" value="Enolase-like, N-terminal domain"/>
    <property type="match status" value="1"/>
</dbReference>
<dbReference type="Pfam" id="PF02746">
    <property type="entry name" value="MR_MLE_N"/>
    <property type="match status" value="1"/>
</dbReference>
<proteinExistence type="predicted"/>
<evidence type="ECO:0000313" key="6">
    <source>
        <dbReference type="Proteomes" id="UP000572540"/>
    </source>
</evidence>
<feature type="domain" description="Mandelate racemase/muconate lactonizing enzyme C-terminal" evidence="4">
    <location>
        <begin position="149"/>
        <end position="247"/>
    </location>
</feature>
<protein>
    <submittedName>
        <fullName evidence="5">L-alanine-DL-glutamate epimerase-like enolase superfamily enzyme</fullName>
    </submittedName>
</protein>
<dbReference type="Gene3D" id="3.20.20.120">
    <property type="entry name" value="Enolase-like C-terminal domain"/>
    <property type="match status" value="1"/>
</dbReference>
<evidence type="ECO:0000259" key="4">
    <source>
        <dbReference type="SMART" id="SM00922"/>
    </source>
</evidence>
<dbReference type="PANTHER" id="PTHR13794:SF58">
    <property type="entry name" value="MITOCHONDRIAL ENOLASE SUPERFAMILY MEMBER 1"/>
    <property type="match status" value="1"/>
</dbReference>
<evidence type="ECO:0000256" key="1">
    <source>
        <dbReference type="ARBA" id="ARBA00001946"/>
    </source>
</evidence>
<dbReference type="SUPFAM" id="SSF51604">
    <property type="entry name" value="Enolase C-terminal domain-like"/>
    <property type="match status" value="1"/>
</dbReference>
<gene>
    <name evidence="5" type="ORF">GGD41_007254</name>
</gene>
<dbReference type="Pfam" id="PF13378">
    <property type="entry name" value="MR_MLE_C"/>
    <property type="match status" value="1"/>
</dbReference>
<dbReference type="GO" id="GO:0016836">
    <property type="term" value="F:hydro-lyase activity"/>
    <property type="evidence" value="ECO:0007669"/>
    <property type="project" value="TreeGrafter"/>
</dbReference>
<organism evidence="5 6">
    <name type="scientific">Paraburkholderia bryophila</name>
    <dbReference type="NCBI Taxonomy" id="420952"/>
    <lineage>
        <taxon>Bacteria</taxon>
        <taxon>Pseudomonadati</taxon>
        <taxon>Pseudomonadota</taxon>
        <taxon>Betaproteobacteria</taxon>
        <taxon>Burkholderiales</taxon>
        <taxon>Burkholderiaceae</taxon>
        <taxon>Paraburkholderia</taxon>
    </lineage>
</organism>
<keyword evidence="3" id="KW-0460">Magnesium</keyword>
<name>A0A7Y9WGY3_9BURK</name>
<sequence length="381" mass="42019">MPKIESVSVCAAGVPLDRVTSFATRTVTTRHYGLVKVRSTDGVEGIGFCYVGSAGGELLRVAVEQLLAPVLIGKDSYAVEGLWQAMYQEALLHGRAGTVMRALSILDTALWDLNARSHNVPLHKYLGAVELDTVPAYASGGYYLDGKSAGMLGEEMASYVEMGFKAVKMKGGRLSPRDEEARVRAAREAIGPDVELMIDINNGWTDTTQALQHLRRIEQYDPYFVEEPFSPDDIDNHARLAKLTRVPVATGEIGYGRWYHKELLDKGGAAILQTDAVVCGGISEWRRIAATAASYGVVMCPHWFHDVHAPLVAATPNARYVEYFWDDQVLNFRRLIDRQLGHKNGRIVMHQTPGLGFNFDEREVAKVGKWTVIDSTGASNH</sequence>
<dbReference type="InterPro" id="IPR036849">
    <property type="entry name" value="Enolase-like_C_sf"/>
</dbReference>
<dbReference type="PANTHER" id="PTHR13794">
    <property type="entry name" value="ENOLASE SUPERFAMILY, MANDELATE RACEMASE"/>
    <property type="match status" value="1"/>
</dbReference>
<keyword evidence="2" id="KW-0479">Metal-binding</keyword>
<evidence type="ECO:0000256" key="3">
    <source>
        <dbReference type="ARBA" id="ARBA00022842"/>
    </source>
</evidence>
<comment type="caution">
    <text evidence="5">The sequence shown here is derived from an EMBL/GenBank/DDBJ whole genome shotgun (WGS) entry which is preliminary data.</text>
</comment>
<dbReference type="InterPro" id="IPR029017">
    <property type="entry name" value="Enolase-like_N"/>
</dbReference>
<dbReference type="InterPro" id="IPR013341">
    <property type="entry name" value="Mandelate_racemase_N_dom"/>
</dbReference>
<dbReference type="AlphaFoldDB" id="A0A7Y9WGY3"/>
<dbReference type="GO" id="GO:0016052">
    <property type="term" value="P:carbohydrate catabolic process"/>
    <property type="evidence" value="ECO:0007669"/>
    <property type="project" value="TreeGrafter"/>
</dbReference>
<dbReference type="GO" id="GO:0000287">
    <property type="term" value="F:magnesium ion binding"/>
    <property type="evidence" value="ECO:0007669"/>
    <property type="project" value="TreeGrafter"/>
</dbReference>
<dbReference type="InterPro" id="IPR046945">
    <property type="entry name" value="RHMD-like"/>
</dbReference>
<dbReference type="InterPro" id="IPR013342">
    <property type="entry name" value="Mandelate_racemase_C"/>
</dbReference>
<evidence type="ECO:0000256" key="2">
    <source>
        <dbReference type="ARBA" id="ARBA00022723"/>
    </source>
</evidence>
<reference evidence="5 6" key="1">
    <citation type="submission" date="2020-07" db="EMBL/GenBank/DDBJ databases">
        <title>Exploring microbial biodiversity for novel pathways involved in the catabolism of aromatic compounds derived from lignin.</title>
        <authorList>
            <person name="Elkins J."/>
        </authorList>
    </citation>
    <scope>NUCLEOTIDE SEQUENCE [LARGE SCALE GENOMIC DNA]</scope>
    <source>
        <strain evidence="5 6">H2C3B</strain>
    </source>
</reference>
<evidence type="ECO:0000313" key="5">
    <source>
        <dbReference type="EMBL" id="NYH20026.1"/>
    </source>
</evidence>
<dbReference type="RefSeq" id="WP_179704460.1">
    <property type="nucleotide sequence ID" value="NZ_JACCAU010000001.1"/>
</dbReference>
<dbReference type="SUPFAM" id="SSF54826">
    <property type="entry name" value="Enolase N-terminal domain-like"/>
    <property type="match status" value="1"/>
</dbReference>
<dbReference type="Proteomes" id="UP000572540">
    <property type="component" value="Unassembled WGS sequence"/>
</dbReference>
<accession>A0A7Y9WGY3</accession>
<comment type="cofactor">
    <cofactor evidence="1">
        <name>Mg(2+)</name>
        <dbReference type="ChEBI" id="CHEBI:18420"/>
    </cofactor>
</comment>
<dbReference type="EMBL" id="JACCAU010000001">
    <property type="protein sequence ID" value="NYH20026.1"/>
    <property type="molecule type" value="Genomic_DNA"/>
</dbReference>
<dbReference type="SMART" id="SM00922">
    <property type="entry name" value="MR_MLE"/>
    <property type="match status" value="1"/>
</dbReference>
<dbReference type="CDD" id="cd03316">
    <property type="entry name" value="MR_like"/>
    <property type="match status" value="1"/>
</dbReference>
<dbReference type="SFLD" id="SFLDG00179">
    <property type="entry name" value="mandelate_racemase"/>
    <property type="match status" value="1"/>
</dbReference>